<dbReference type="Proteomes" id="UP001321486">
    <property type="component" value="Chromosome"/>
</dbReference>
<sequence>MSADHTNATAVSIPRDLVVPIPSCPREDGKGSYSAMSAQPINNAFSYGGLNCVVQTVKGSPASTSRSPG</sequence>
<feature type="domain" description="Cell envelope-related transcriptional attenuator" evidence="1">
    <location>
        <begin position="2"/>
        <end position="58"/>
    </location>
</feature>
<reference evidence="3" key="1">
    <citation type="journal article" date="2019" name="Int. J. Syst. Evol. Microbiol.">
        <title>The Global Catalogue of Microorganisms (GCM) 10K type strain sequencing project: providing services to taxonomists for standard genome sequencing and annotation.</title>
        <authorList>
            <consortium name="The Broad Institute Genomics Platform"/>
            <consortium name="The Broad Institute Genome Sequencing Center for Infectious Disease"/>
            <person name="Wu L."/>
            <person name="Ma J."/>
        </authorList>
    </citation>
    <scope>NUCLEOTIDE SEQUENCE [LARGE SCALE GENOMIC DNA]</scope>
    <source>
        <strain evidence="3">NBRC 108728</strain>
    </source>
</reference>
<evidence type="ECO:0000313" key="3">
    <source>
        <dbReference type="Proteomes" id="UP001321486"/>
    </source>
</evidence>
<dbReference type="InterPro" id="IPR004474">
    <property type="entry name" value="LytR_CpsA_psr"/>
</dbReference>
<proteinExistence type="predicted"/>
<dbReference type="EMBL" id="AP027732">
    <property type="protein sequence ID" value="BDZ47987.1"/>
    <property type="molecule type" value="Genomic_DNA"/>
</dbReference>
<name>A0ABM8GHY7_9MICO</name>
<accession>A0ABM8GHY7</accession>
<evidence type="ECO:0000313" key="2">
    <source>
        <dbReference type="EMBL" id="BDZ47987.1"/>
    </source>
</evidence>
<protein>
    <recommendedName>
        <fullName evidence="1">Cell envelope-related transcriptional attenuator domain-containing protein</fullName>
    </recommendedName>
</protein>
<organism evidence="2 3">
    <name type="scientific">Frondihabitans sucicola</name>
    <dbReference type="NCBI Taxonomy" id="1268041"/>
    <lineage>
        <taxon>Bacteria</taxon>
        <taxon>Bacillati</taxon>
        <taxon>Actinomycetota</taxon>
        <taxon>Actinomycetes</taxon>
        <taxon>Micrococcales</taxon>
        <taxon>Microbacteriaceae</taxon>
        <taxon>Frondihabitans</taxon>
    </lineage>
</organism>
<dbReference type="RefSeq" id="WP_286345048.1">
    <property type="nucleotide sequence ID" value="NZ_AP027732.1"/>
</dbReference>
<dbReference type="Gene3D" id="3.40.630.190">
    <property type="entry name" value="LCP protein"/>
    <property type="match status" value="1"/>
</dbReference>
<gene>
    <name evidence="2" type="ORF">GCM10025867_02280</name>
</gene>
<evidence type="ECO:0000259" key="1">
    <source>
        <dbReference type="Pfam" id="PF03816"/>
    </source>
</evidence>
<dbReference type="Pfam" id="PF03816">
    <property type="entry name" value="LytR_cpsA_psr"/>
    <property type="match status" value="1"/>
</dbReference>
<keyword evidence="3" id="KW-1185">Reference proteome</keyword>